<evidence type="ECO:0000313" key="2">
    <source>
        <dbReference type="EMBL" id="TNB46598.1"/>
    </source>
</evidence>
<dbReference type="SMART" id="SM00255">
    <property type="entry name" value="TIR"/>
    <property type="match status" value="1"/>
</dbReference>
<reference evidence="2 3" key="1">
    <citation type="submission" date="2019-05" db="EMBL/GenBank/DDBJ databases">
        <authorList>
            <person name="Lee S.D."/>
        </authorList>
    </citation>
    <scope>NUCLEOTIDE SEQUENCE [LARGE SCALE GENOMIC DNA]</scope>
    <source>
        <strain evidence="2 3">GH2-6</strain>
    </source>
</reference>
<dbReference type="InterPro" id="IPR035897">
    <property type="entry name" value="Toll_tir_struct_dom_sf"/>
</dbReference>
<reference evidence="2 3" key="2">
    <citation type="submission" date="2019-06" db="EMBL/GenBank/DDBJ databases">
        <title>Martelella lutilitoris sp. nov., isolated from a tidal mudflat.</title>
        <authorList>
            <person name="Kim Y.-J."/>
        </authorList>
    </citation>
    <scope>NUCLEOTIDE SEQUENCE [LARGE SCALE GENOMIC DNA]</scope>
    <source>
        <strain evidence="2 3">GH2-6</strain>
    </source>
</reference>
<dbReference type="OrthoDB" id="5379851at2"/>
<dbReference type="GO" id="GO:0007165">
    <property type="term" value="P:signal transduction"/>
    <property type="evidence" value="ECO:0007669"/>
    <property type="project" value="InterPro"/>
</dbReference>
<dbReference type="InterPro" id="IPR000157">
    <property type="entry name" value="TIR_dom"/>
</dbReference>
<evidence type="ECO:0000313" key="3">
    <source>
        <dbReference type="Proteomes" id="UP000307874"/>
    </source>
</evidence>
<dbReference type="SUPFAM" id="SSF52200">
    <property type="entry name" value="Toll/Interleukin receptor TIR domain"/>
    <property type="match status" value="1"/>
</dbReference>
<protein>
    <submittedName>
        <fullName evidence="2">TIR domain-containing protein</fullName>
    </submittedName>
</protein>
<organism evidence="2 3">
    <name type="scientific">Martelella lutilitoris</name>
    <dbReference type="NCBI Taxonomy" id="2583532"/>
    <lineage>
        <taxon>Bacteria</taxon>
        <taxon>Pseudomonadati</taxon>
        <taxon>Pseudomonadota</taxon>
        <taxon>Alphaproteobacteria</taxon>
        <taxon>Hyphomicrobiales</taxon>
        <taxon>Aurantimonadaceae</taxon>
        <taxon>Martelella</taxon>
    </lineage>
</organism>
<dbReference type="AlphaFoldDB" id="A0A5C4JMP9"/>
<dbReference type="Pfam" id="PF13676">
    <property type="entry name" value="TIR_2"/>
    <property type="match status" value="1"/>
</dbReference>
<comment type="caution">
    <text evidence="2">The sequence shown here is derived from an EMBL/GenBank/DDBJ whole genome shotgun (WGS) entry which is preliminary data.</text>
</comment>
<dbReference type="PROSITE" id="PS50104">
    <property type="entry name" value="TIR"/>
    <property type="match status" value="1"/>
</dbReference>
<feature type="domain" description="TIR" evidence="1">
    <location>
        <begin position="19"/>
        <end position="150"/>
    </location>
</feature>
<gene>
    <name evidence="2" type="ORF">FF124_16510</name>
</gene>
<keyword evidence="3" id="KW-1185">Reference proteome</keyword>
<evidence type="ECO:0000259" key="1">
    <source>
        <dbReference type="PROSITE" id="PS50104"/>
    </source>
</evidence>
<dbReference type="Gene3D" id="3.40.50.10140">
    <property type="entry name" value="Toll/interleukin-1 receptor homology (TIR) domain"/>
    <property type="match status" value="1"/>
</dbReference>
<name>A0A5C4JMP9_9HYPH</name>
<sequence length="281" mass="32480">MLRSCLLSTAAVFRRSPLLNYDIAVSFAGEDRALVEEFAGSLRKKGVRIFYDNFEQTTLWGKDLYQHLQFIYKDKARFCIIFVSEHYAKKNWTLHELQQAQARSFQQDVEYILPVRIDETELPGINPTIGYVDLRHVDLEKLIELTLEKIGHRTTPIARRTLQDGREVELVEYNGHLVAKGWPSKIEGAQHEPMALVTLPFERIRYGEETRLDSELELPSVCHDCGVLLGQLHVYGCDMEECPLCERQAISCGCNILPLTRNDVEKWEEHEPPFDKAPYEQ</sequence>
<accession>A0A5C4JMP9</accession>
<proteinExistence type="predicted"/>
<dbReference type="EMBL" id="VCLB01000009">
    <property type="protein sequence ID" value="TNB46598.1"/>
    <property type="molecule type" value="Genomic_DNA"/>
</dbReference>
<dbReference type="Proteomes" id="UP000307874">
    <property type="component" value="Unassembled WGS sequence"/>
</dbReference>